<dbReference type="EMBL" id="LKAM01000010">
    <property type="protein sequence ID" value="KUM46761.1"/>
    <property type="molecule type" value="Genomic_DNA"/>
</dbReference>
<name>A0A124GMU1_PICGL</name>
<organism evidence="1">
    <name type="scientific">Picea glauca</name>
    <name type="common">White spruce</name>
    <name type="synonym">Pinus glauca</name>
    <dbReference type="NCBI Taxonomy" id="3330"/>
    <lineage>
        <taxon>Eukaryota</taxon>
        <taxon>Viridiplantae</taxon>
        <taxon>Streptophyta</taxon>
        <taxon>Embryophyta</taxon>
        <taxon>Tracheophyta</taxon>
        <taxon>Spermatophyta</taxon>
        <taxon>Pinopsida</taxon>
        <taxon>Pinidae</taxon>
        <taxon>Conifers I</taxon>
        <taxon>Pinales</taxon>
        <taxon>Pinaceae</taxon>
        <taxon>Picea</taxon>
    </lineage>
</organism>
<protein>
    <submittedName>
        <fullName evidence="1">Uncharacterized protein</fullName>
    </submittedName>
</protein>
<reference evidence="1" key="1">
    <citation type="journal article" date="2015" name="Genome Biol. Evol.">
        <title>Organellar Genomes of White Spruce (Picea glauca): Assembly and Annotation.</title>
        <authorList>
            <person name="Jackman S.D."/>
            <person name="Warren R.L."/>
            <person name="Gibb E.A."/>
            <person name="Vandervalk B.P."/>
            <person name="Mohamadi H."/>
            <person name="Chu J."/>
            <person name="Raymond A."/>
            <person name="Pleasance S."/>
            <person name="Coope R."/>
            <person name="Wildung M.R."/>
            <person name="Ritland C.E."/>
            <person name="Bousquet J."/>
            <person name="Jones S.J."/>
            <person name="Bohlmann J."/>
            <person name="Birol I."/>
        </authorList>
    </citation>
    <scope>NUCLEOTIDE SEQUENCE [LARGE SCALE GENOMIC DNA]</scope>
    <source>
        <tissue evidence="1">Flushing bud</tissue>
    </source>
</reference>
<dbReference type="AlphaFoldDB" id="A0A124GMU1"/>
<accession>A0A124GMU1</accession>
<evidence type="ECO:0000313" key="1">
    <source>
        <dbReference type="EMBL" id="KUM46761.1"/>
    </source>
</evidence>
<gene>
    <name evidence="1" type="ORF">ABT39_MTgene1443</name>
</gene>
<comment type="caution">
    <text evidence="1">The sequence shown here is derived from an EMBL/GenBank/DDBJ whole genome shotgun (WGS) entry which is preliminary data.</text>
</comment>
<keyword evidence="1" id="KW-0496">Mitochondrion</keyword>
<proteinExistence type="predicted"/>
<sequence length="55" mass="6414">MALNKVFHKAPKDSHYRCHYAYPVGQSMYSSSRFMALIIQNTNAPFLQTDRTYLT</sequence>
<geneLocation type="mitochondrion" evidence="1"/>